<proteinExistence type="inferred from homology"/>
<dbReference type="SUPFAM" id="SSF48452">
    <property type="entry name" value="TPR-like"/>
    <property type="match status" value="3"/>
</dbReference>
<reference evidence="8 9" key="1">
    <citation type="journal article" date="2018" name="Microbes Environ.">
        <title>Comparative Genomic Insights into Endofungal Lifestyles of Two Bacterial Endosymbionts, Mycoavidus cysteinexigens and Burkholderia rhizoxinica.</title>
        <authorList>
            <person name="Sharmin D."/>
            <person name="Guo Y."/>
            <person name="Nishizawa T."/>
            <person name="Ohshima S."/>
            <person name="Sato Y."/>
            <person name="Takashima Y."/>
            <person name="Narisawa K."/>
            <person name="Ohta H."/>
        </authorList>
    </citation>
    <scope>NUCLEOTIDE SEQUENCE [LARGE SCALE GENOMIC DNA]</scope>
    <source>
        <strain evidence="8 9">B1-EB</strain>
    </source>
</reference>
<keyword evidence="6" id="KW-0472">Membrane</keyword>
<evidence type="ECO:0000256" key="5">
    <source>
        <dbReference type="ARBA" id="ARBA00022989"/>
    </source>
</evidence>
<dbReference type="Proteomes" id="UP000282597">
    <property type="component" value="Chromosome"/>
</dbReference>
<comment type="subcellular location">
    <subcellularLocation>
        <location evidence="1">Membrane</location>
        <topology evidence="1">Single-pass membrane protein</topology>
    </subcellularLocation>
</comment>
<dbReference type="Pfam" id="PF13432">
    <property type="entry name" value="TPR_16"/>
    <property type="match status" value="1"/>
</dbReference>
<dbReference type="EMBL" id="AP018150">
    <property type="protein sequence ID" value="BBE08881.1"/>
    <property type="molecule type" value="Genomic_DNA"/>
</dbReference>
<dbReference type="InterPro" id="IPR019734">
    <property type="entry name" value="TPR_rpt"/>
</dbReference>
<name>A0A2Z6EU04_9BURK</name>
<dbReference type="PANTHER" id="PTHR46208:SF1">
    <property type="entry name" value="MITOCHONDRIAL IMPORT RECEPTOR SUBUNIT TOM70"/>
    <property type="match status" value="1"/>
</dbReference>
<dbReference type="RefSeq" id="WP_045362900.1">
    <property type="nucleotide sequence ID" value="NZ_AP018150.1"/>
</dbReference>
<accession>A0A2Z6EU04</accession>
<dbReference type="PROSITE" id="PS50005">
    <property type="entry name" value="TPR"/>
    <property type="match status" value="1"/>
</dbReference>
<keyword evidence="9" id="KW-1185">Reference proteome</keyword>
<evidence type="ECO:0000313" key="9">
    <source>
        <dbReference type="Proteomes" id="UP000282597"/>
    </source>
</evidence>
<keyword evidence="4" id="KW-0802">TPR repeat</keyword>
<evidence type="ECO:0000313" key="8">
    <source>
        <dbReference type="EMBL" id="BBE08881.1"/>
    </source>
</evidence>
<dbReference type="Pfam" id="PF14559">
    <property type="entry name" value="TPR_19"/>
    <property type="match status" value="1"/>
</dbReference>
<evidence type="ECO:0000256" key="3">
    <source>
        <dbReference type="ARBA" id="ARBA00022737"/>
    </source>
</evidence>
<dbReference type="Gene3D" id="1.25.40.10">
    <property type="entry name" value="Tetratricopeptide repeat domain"/>
    <property type="match status" value="2"/>
</dbReference>
<comment type="similarity">
    <text evidence="7">Belongs to the Tom70 family.</text>
</comment>
<protein>
    <submittedName>
        <fullName evidence="8">Tetratricopeptide repeat-containing protein</fullName>
    </submittedName>
</protein>
<dbReference type="AlphaFoldDB" id="A0A2Z6EU04"/>
<organism evidence="8 9">
    <name type="scientific">Mycoavidus cysteinexigens</name>
    <dbReference type="NCBI Taxonomy" id="1553431"/>
    <lineage>
        <taxon>Bacteria</taxon>
        <taxon>Pseudomonadati</taxon>
        <taxon>Pseudomonadota</taxon>
        <taxon>Betaproteobacteria</taxon>
        <taxon>Burkholderiales</taxon>
        <taxon>Burkholderiaceae</taxon>
        <taxon>Mycoavidus</taxon>
    </lineage>
</organism>
<keyword evidence="3" id="KW-0677">Repeat</keyword>
<evidence type="ECO:0000256" key="6">
    <source>
        <dbReference type="ARBA" id="ARBA00023136"/>
    </source>
</evidence>
<dbReference type="GO" id="GO:0016020">
    <property type="term" value="C:membrane"/>
    <property type="evidence" value="ECO:0007669"/>
    <property type="project" value="UniProtKB-SubCell"/>
</dbReference>
<evidence type="ECO:0000256" key="7">
    <source>
        <dbReference type="ARBA" id="ARBA00038030"/>
    </source>
</evidence>
<evidence type="ECO:0000256" key="1">
    <source>
        <dbReference type="ARBA" id="ARBA00004167"/>
    </source>
</evidence>
<evidence type="ECO:0000256" key="4">
    <source>
        <dbReference type="ARBA" id="ARBA00022803"/>
    </source>
</evidence>
<dbReference type="InterPro" id="IPR011990">
    <property type="entry name" value="TPR-like_helical_dom_sf"/>
</dbReference>
<keyword evidence="5" id="KW-1133">Transmembrane helix</keyword>
<keyword evidence="2" id="KW-0812">Transmembrane</keyword>
<sequence length="623" mass="69433">MNIFLTQLLKRRLQRSVAPRMVRSISVMLLISAIGGFPLSTSARSTVMSGEENAGAANLPPLLDAQRTLPSVKLTSQIMFLVLAAELALQRGQPAPAYQTYLELTRTTRDPRMAQRAAEIALGAQSPADALAAARLWRQYEPNSSRAAQFEAALLVLSGKLNEAQPILAAELAKIPVEDKGEAILALQLLIARGPAQASGLNLLQTLLKNELTRPEAHLALARQQLLLNDSAKAWASLRQALALKPDYEAAALLLAQLGPTQRQQAIELMRDFAQKNPKSRNAHIALAQLYLADQQFDAARREFQLMRAQNAADPAPIMALALIYIQQKRYDDAQHYLQQYVHVLQKRKTQPELDVGQAYFYLAQIATEKKNDALAMQWLSKINPASAQYMPAWFARVQLLAKAGKVNEARKLLADLPSQEPRLQILAARTDGALLAEAQRYVEAEATLARVYKAYPNEPDVLYDYAMLAEKNRHYTLMENLLRRLMMLQPDNPNAYNALGYSLADRSQRLNEADKLIEKASSLAPDDAFIMDSLGWVKYRLGNPQQAIQLLRRAYQLQPNAEIGAHLGEVLWAQGLQTEAKQIWKAAAKLEADNDILQQTLKRFSIEPSKDRKESKQIGDSK</sequence>
<evidence type="ECO:0000256" key="2">
    <source>
        <dbReference type="ARBA" id="ARBA00022692"/>
    </source>
</evidence>
<dbReference type="KEGG" id="mcys:MCB1EB_0720"/>
<dbReference type="PANTHER" id="PTHR46208">
    <property type="entry name" value="MITOCHONDRIAL IMPORT RECEPTOR SUBUNIT TOM70"/>
    <property type="match status" value="1"/>
</dbReference>
<dbReference type="SMART" id="SM00028">
    <property type="entry name" value="TPR"/>
    <property type="match status" value="5"/>
</dbReference>
<gene>
    <name evidence="8" type="ORF">MCB1EB_0720</name>
</gene>